<protein>
    <submittedName>
        <fullName evidence="1">Uncharacterized protein</fullName>
    </submittedName>
</protein>
<dbReference type="EMBL" id="JACLAW010000007">
    <property type="protein sequence ID" value="MBC2665925.1"/>
    <property type="molecule type" value="Genomic_DNA"/>
</dbReference>
<organism evidence="1 2">
    <name type="scientific">Novosphingobium flavum</name>
    <dbReference type="NCBI Taxonomy" id="1778672"/>
    <lineage>
        <taxon>Bacteria</taxon>
        <taxon>Pseudomonadati</taxon>
        <taxon>Pseudomonadota</taxon>
        <taxon>Alphaproteobacteria</taxon>
        <taxon>Sphingomonadales</taxon>
        <taxon>Sphingomonadaceae</taxon>
        <taxon>Novosphingobium</taxon>
    </lineage>
</organism>
<reference evidence="1 2" key="1">
    <citation type="submission" date="2020-08" db="EMBL/GenBank/DDBJ databases">
        <title>The genome sequence of type strain Novosphingobium flavum NBRC 111647.</title>
        <authorList>
            <person name="Liu Y."/>
        </authorList>
    </citation>
    <scope>NUCLEOTIDE SEQUENCE [LARGE SCALE GENOMIC DNA]</scope>
    <source>
        <strain evidence="1 2">NBRC 111647</strain>
    </source>
</reference>
<accession>A0A7X1KM47</accession>
<name>A0A7X1KM47_9SPHN</name>
<evidence type="ECO:0000313" key="2">
    <source>
        <dbReference type="Proteomes" id="UP000566813"/>
    </source>
</evidence>
<sequence>MADFLRALAGTHCVHSAARSVGMSRQSAYRLRARLKGEPFDIAWEAAFQHTYDALAQAALERALHGVEVPVFHKGEQVGAYRKYDERLTAFLLARRNMFGAQKLGRYTAAAEYWSERWERMLAMVEHGPVHWLQEDGTPHDAESRREADERDAAALEARHVDDIVIRTCGPLRDD</sequence>
<dbReference type="RefSeq" id="WP_185664231.1">
    <property type="nucleotide sequence ID" value="NZ_JACLAW010000007.1"/>
</dbReference>
<dbReference type="AlphaFoldDB" id="A0A7X1KM47"/>
<evidence type="ECO:0000313" key="1">
    <source>
        <dbReference type="EMBL" id="MBC2665925.1"/>
    </source>
</evidence>
<comment type="caution">
    <text evidence="1">The sequence shown here is derived from an EMBL/GenBank/DDBJ whole genome shotgun (WGS) entry which is preliminary data.</text>
</comment>
<dbReference type="Proteomes" id="UP000566813">
    <property type="component" value="Unassembled WGS sequence"/>
</dbReference>
<keyword evidence="2" id="KW-1185">Reference proteome</keyword>
<gene>
    <name evidence="1" type="ORF">H7F51_10345</name>
</gene>
<proteinExistence type="predicted"/>